<accession>A0A4Q2U9B4</accession>
<dbReference type="Gene3D" id="3.90.79.10">
    <property type="entry name" value="Nucleoside Triphosphate Pyrophosphohydrolase"/>
    <property type="match status" value="1"/>
</dbReference>
<dbReference type="GO" id="GO:0016787">
    <property type="term" value="F:hydrolase activity"/>
    <property type="evidence" value="ECO:0007669"/>
    <property type="project" value="UniProtKB-KW"/>
</dbReference>
<evidence type="ECO:0000313" key="5">
    <source>
        <dbReference type="Proteomes" id="UP000290759"/>
    </source>
</evidence>
<comment type="caution">
    <text evidence="4">The sequence shown here is derived from an EMBL/GenBank/DDBJ whole genome shotgun (WGS) entry which is preliminary data.</text>
</comment>
<dbReference type="Pfam" id="PF00293">
    <property type="entry name" value="NUDIX"/>
    <property type="match status" value="1"/>
</dbReference>
<gene>
    <name evidence="4" type="ORF">D3273_02605</name>
</gene>
<name>A0A4Q2U9B4_9HYPH</name>
<keyword evidence="2" id="KW-0378">Hydrolase</keyword>
<dbReference type="PANTHER" id="PTHR43046:SF16">
    <property type="entry name" value="ADP-RIBOSE PYROPHOSPHATASE YJHB-RELATED"/>
    <property type="match status" value="1"/>
</dbReference>
<keyword evidence="5" id="KW-1185">Reference proteome</keyword>
<evidence type="ECO:0000256" key="2">
    <source>
        <dbReference type="ARBA" id="ARBA00022801"/>
    </source>
</evidence>
<sequence length="164" mass="18328">MGWSVRVPGGVQRLMPRLIHGSARFVRPLTMGVRAAVERDGPDGAEVFLVRHTYVAGWHLPGGAVEVGETAGEAVLREVREECAIAVEGPPELVGLYFNRRASRRDHVALYRVRRFRVEAPRRADWEIAEAGFFPRSRLPEGTTPATRARLGEIYDGREPTADW</sequence>
<proteinExistence type="predicted"/>
<dbReference type="OrthoDB" id="9800065at2"/>
<dbReference type="InterPro" id="IPR020476">
    <property type="entry name" value="Nudix_hydrolase"/>
</dbReference>
<evidence type="ECO:0000259" key="3">
    <source>
        <dbReference type="PROSITE" id="PS51462"/>
    </source>
</evidence>
<comment type="cofactor">
    <cofactor evidence="1">
        <name>Mg(2+)</name>
        <dbReference type="ChEBI" id="CHEBI:18420"/>
    </cofactor>
</comment>
<dbReference type="PROSITE" id="PS51462">
    <property type="entry name" value="NUDIX"/>
    <property type="match status" value="1"/>
</dbReference>
<dbReference type="Proteomes" id="UP000290759">
    <property type="component" value="Unassembled WGS sequence"/>
</dbReference>
<evidence type="ECO:0000313" key="4">
    <source>
        <dbReference type="EMBL" id="RYC33383.1"/>
    </source>
</evidence>
<dbReference type="PRINTS" id="PR00502">
    <property type="entry name" value="NUDIXFAMILY"/>
</dbReference>
<dbReference type="SUPFAM" id="SSF55811">
    <property type="entry name" value="Nudix"/>
    <property type="match status" value="1"/>
</dbReference>
<dbReference type="InterPro" id="IPR015797">
    <property type="entry name" value="NUDIX_hydrolase-like_dom_sf"/>
</dbReference>
<dbReference type="EMBL" id="QYBB01000002">
    <property type="protein sequence ID" value="RYC33383.1"/>
    <property type="molecule type" value="Genomic_DNA"/>
</dbReference>
<reference evidence="4 5" key="1">
    <citation type="submission" date="2018-12" db="EMBL/GenBank/DDBJ databases">
        <authorList>
            <person name="Grouzdev D.S."/>
            <person name="Krutkina M.S."/>
        </authorList>
    </citation>
    <scope>NUCLEOTIDE SEQUENCE [LARGE SCALE GENOMIC DNA]</scope>
    <source>
        <strain evidence="4 5">RmlP026</strain>
    </source>
</reference>
<dbReference type="InterPro" id="IPR000086">
    <property type="entry name" value="NUDIX_hydrolase_dom"/>
</dbReference>
<reference evidence="4 5" key="2">
    <citation type="submission" date="2019-02" db="EMBL/GenBank/DDBJ databases">
        <title>'Lichenibacterium ramalinii' gen. nov. sp. nov., 'Lichenibacterium minor' gen. nov. sp. nov.</title>
        <authorList>
            <person name="Pankratov T."/>
        </authorList>
    </citation>
    <scope>NUCLEOTIDE SEQUENCE [LARGE SCALE GENOMIC DNA]</scope>
    <source>
        <strain evidence="4 5">RmlP026</strain>
    </source>
</reference>
<dbReference type="AlphaFoldDB" id="A0A4Q2U9B4"/>
<evidence type="ECO:0000256" key="1">
    <source>
        <dbReference type="ARBA" id="ARBA00001946"/>
    </source>
</evidence>
<organism evidence="4 5">
    <name type="scientific">Lichenibacterium minor</name>
    <dbReference type="NCBI Taxonomy" id="2316528"/>
    <lineage>
        <taxon>Bacteria</taxon>
        <taxon>Pseudomonadati</taxon>
        <taxon>Pseudomonadota</taxon>
        <taxon>Alphaproteobacteria</taxon>
        <taxon>Hyphomicrobiales</taxon>
        <taxon>Lichenihabitantaceae</taxon>
        <taxon>Lichenibacterium</taxon>
    </lineage>
</organism>
<dbReference type="PANTHER" id="PTHR43046">
    <property type="entry name" value="GDP-MANNOSE MANNOSYL HYDROLASE"/>
    <property type="match status" value="1"/>
</dbReference>
<protein>
    <submittedName>
        <fullName evidence="4">NUDIX domain-containing protein</fullName>
    </submittedName>
</protein>
<dbReference type="RefSeq" id="WP_129223220.1">
    <property type="nucleotide sequence ID" value="NZ_QYBB01000002.1"/>
</dbReference>
<feature type="domain" description="Nudix hydrolase" evidence="3">
    <location>
        <begin position="28"/>
        <end position="156"/>
    </location>
</feature>